<dbReference type="Gene3D" id="3.90.660.20">
    <property type="entry name" value="Protoporphyrinogen oxidase, mitochondrial, domain 2"/>
    <property type="match status" value="1"/>
</dbReference>
<dbReference type="Proteomes" id="UP000199475">
    <property type="component" value="Unassembled WGS sequence"/>
</dbReference>
<dbReference type="Gene3D" id="1.10.3110.10">
    <property type="entry name" value="protoporphyrinogen ix oxidase, domain 3"/>
    <property type="match status" value="1"/>
</dbReference>
<proteinExistence type="predicted"/>
<dbReference type="InterPro" id="IPR050464">
    <property type="entry name" value="Zeta_carotene_desat/Oxidored"/>
</dbReference>
<keyword evidence="3" id="KW-1185">Reference proteome</keyword>
<evidence type="ECO:0000313" key="2">
    <source>
        <dbReference type="EMBL" id="SDL08426.1"/>
    </source>
</evidence>
<protein>
    <submittedName>
        <fullName evidence="2">Oxygen-dependent protoporphyrinogen oxidase</fullName>
    </submittedName>
</protein>
<evidence type="ECO:0000313" key="3">
    <source>
        <dbReference type="Proteomes" id="UP000199475"/>
    </source>
</evidence>
<dbReference type="Gene3D" id="3.50.50.60">
    <property type="entry name" value="FAD/NAD(P)-binding domain"/>
    <property type="match status" value="1"/>
</dbReference>
<dbReference type="InterPro" id="IPR002937">
    <property type="entry name" value="Amino_oxidase"/>
</dbReference>
<accession>A0A1G9H617</accession>
<dbReference type="Pfam" id="PF01593">
    <property type="entry name" value="Amino_oxidase"/>
    <property type="match status" value="1"/>
</dbReference>
<dbReference type="InterPro" id="IPR036188">
    <property type="entry name" value="FAD/NAD-bd_sf"/>
</dbReference>
<dbReference type="AlphaFoldDB" id="A0A1G9H617"/>
<dbReference type="OrthoDB" id="4496419at2"/>
<reference evidence="2 3" key="1">
    <citation type="submission" date="2016-10" db="EMBL/GenBank/DDBJ databases">
        <authorList>
            <person name="de Groot N.N."/>
        </authorList>
    </citation>
    <scope>NUCLEOTIDE SEQUENCE [LARGE SCALE GENOMIC DNA]</scope>
    <source>
        <strain evidence="2 3">CGMCC 1.9159</strain>
    </source>
</reference>
<feature type="domain" description="Amine oxidase" evidence="1">
    <location>
        <begin position="10"/>
        <end position="262"/>
    </location>
</feature>
<name>A0A1G9H617_9ACTN</name>
<dbReference type="SUPFAM" id="SSF51905">
    <property type="entry name" value="FAD/NAD(P)-binding domain"/>
    <property type="match status" value="1"/>
</dbReference>
<sequence>MTAVVVGAGLAGLLAARRLRQAGHDVVVLEASDHHGGMIRRAQVGGLTVDGGAEAYATRAPQARELCAELGLTVAAPQGSPHVWWPDTIVPLADGVLGIPGSLDDPALAILAADERDRLAQDLTLGPEVGRDATTAGQLVEARMGRAAVDKLVGPLARGVYHSSPDALPLATFAPRLTQALAEHGSLLAAVAALRTPRSAAVEQPVGGMFRLVEALAEGTDVRTGVAVRGVRREGGRFIVEASGARFEADRVVVCTPAAQARDLLAGVGVVVDEAPTNPTRVVLLASDHPGLAGNPVGSGLLLGEPDPRILARALTHYSCKWPWVRGGHVLRLSYPAAVAPTEAQAVQDASRLTKLELDGHVTGFTSLAWEMPGKLDPAARERILADAAAAGVDVLGAWLDGNGISSIIEAGARIAWN</sequence>
<evidence type="ECO:0000259" key="1">
    <source>
        <dbReference type="Pfam" id="PF01593"/>
    </source>
</evidence>
<dbReference type="EMBL" id="FNGP01000001">
    <property type="protein sequence ID" value="SDL08426.1"/>
    <property type="molecule type" value="Genomic_DNA"/>
</dbReference>
<organism evidence="2 3">
    <name type="scientific">Tessaracoccus oleiagri</name>
    <dbReference type="NCBI Taxonomy" id="686624"/>
    <lineage>
        <taxon>Bacteria</taxon>
        <taxon>Bacillati</taxon>
        <taxon>Actinomycetota</taxon>
        <taxon>Actinomycetes</taxon>
        <taxon>Propionibacteriales</taxon>
        <taxon>Propionibacteriaceae</taxon>
        <taxon>Tessaracoccus</taxon>
    </lineage>
</organism>
<dbReference type="PANTHER" id="PTHR42923:SF3">
    <property type="entry name" value="PROTOPORPHYRINOGEN OXIDASE"/>
    <property type="match status" value="1"/>
</dbReference>
<dbReference type="RefSeq" id="WP_093247899.1">
    <property type="nucleotide sequence ID" value="NZ_FNGP01000001.1"/>
</dbReference>
<dbReference type="STRING" id="686624.SAMN04488242_0104"/>
<dbReference type="PANTHER" id="PTHR42923">
    <property type="entry name" value="PROTOPORPHYRINOGEN OXIDASE"/>
    <property type="match status" value="1"/>
</dbReference>
<gene>
    <name evidence="2" type="ORF">SAMN04488242_0104</name>
</gene>
<dbReference type="GO" id="GO:0016491">
    <property type="term" value="F:oxidoreductase activity"/>
    <property type="evidence" value="ECO:0007669"/>
    <property type="project" value="InterPro"/>
</dbReference>